<dbReference type="Proteomes" id="UP000247150">
    <property type="component" value="Unassembled WGS sequence"/>
</dbReference>
<dbReference type="InterPro" id="IPR002155">
    <property type="entry name" value="Thiolase"/>
</dbReference>
<evidence type="ECO:0000256" key="1">
    <source>
        <dbReference type="ARBA" id="ARBA00010982"/>
    </source>
</evidence>
<comment type="caution">
    <text evidence="10">The sequence shown here is derived from an EMBL/GenBank/DDBJ whole genome shotgun (WGS) entry which is preliminary data.</text>
</comment>
<dbReference type="PANTHER" id="PTHR18919:SF107">
    <property type="entry name" value="ACETYL-COA ACETYLTRANSFERASE, CYTOSOLIC"/>
    <property type="match status" value="1"/>
</dbReference>
<dbReference type="EMBL" id="QGTW01000004">
    <property type="protein sequence ID" value="PWW29686.1"/>
    <property type="molecule type" value="Genomic_DNA"/>
</dbReference>
<organism evidence="10 11">
    <name type="scientific">Cytobacillus oceanisediminis</name>
    <dbReference type="NCBI Taxonomy" id="665099"/>
    <lineage>
        <taxon>Bacteria</taxon>
        <taxon>Bacillati</taxon>
        <taxon>Bacillota</taxon>
        <taxon>Bacilli</taxon>
        <taxon>Bacillales</taxon>
        <taxon>Bacillaceae</taxon>
        <taxon>Cytobacillus</taxon>
    </lineage>
</organism>
<evidence type="ECO:0000259" key="9">
    <source>
        <dbReference type="Pfam" id="PF02803"/>
    </source>
</evidence>
<dbReference type="Pfam" id="PF02803">
    <property type="entry name" value="Thiolase_C"/>
    <property type="match status" value="1"/>
</dbReference>
<dbReference type="InterPro" id="IPR020616">
    <property type="entry name" value="Thiolase_N"/>
</dbReference>
<dbReference type="InterPro" id="IPR020610">
    <property type="entry name" value="Thiolase_AS"/>
</dbReference>
<dbReference type="CDD" id="cd00751">
    <property type="entry name" value="thiolase"/>
    <property type="match status" value="1"/>
</dbReference>
<feature type="domain" description="Thiolase C-terminal" evidence="9">
    <location>
        <begin position="272"/>
        <end position="393"/>
    </location>
</feature>
<dbReference type="EC" id="2.3.1.9" evidence="2"/>
<feature type="active site" description="Proton acceptor" evidence="6">
    <location>
        <position position="350"/>
    </location>
</feature>
<evidence type="ECO:0000256" key="2">
    <source>
        <dbReference type="ARBA" id="ARBA00012705"/>
    </source>
</evidence>
<evidence type="ECO:0000256" key="5">
    <source>
        <dbReference type="ARBA" id="ARBA00030755"/>
    </source>
</evidence>
<dbReference type="PROSITE" id="PS00099">
    <property type="entry name" value="THIOLASE_3"/>
    <property type="match status" value="1"/>
</dbReference>
<dbReference type="Pfam" id="PF00108">
    <property type="entry name" value="Thiolase_N"/>
    <property type="match status" value="1"/>
</dbReference>
<dbReference type="PROSITE" id="PS00737">
    <property type="entry name" value="THIOLASE_2"/>
    <property type="match status" value="1"/>
</dbReference>
<accession>A0A2V3A4F4</accession>
<protein>
    <recommendedName>
        <fullName evidence="2">acetyl-CoA C-acetyltransferase</fullName>
        <ecNumber evidence="2">2.3.1.9</ecNumber>
    </recommendedName>
    <alternativeName>
        <fullName evidence="5">Acetoacetyl-CoA thiolase</fullName>
    </alternativeName>
</protein>
<feature type="domain" description="Thiolase N-terminal" evidence="8">
    <location>
        <begin position="2"/>
        <end position="264"/>
    </location>
</feature>
<dbReference type="SUPFAM" id="SSF53901">
    <property type="entry name" value="Thiolase-like"/>
    <property type="match status" value="2"/>
</dbReference>
<dbReference type="NCBIfam" id="TIGR01930">
    <property type="entry name" value="AcCoA-C-Actrans"/>
    <property type="match status" value="1"/>
</dbReference>
<feature type="active site" description="Acyl-thioester intermediate" evidence="6">
    <location>
        <position position="86"/>
    </location>
</feature>
<dbReference type="InterPro" id="IPR020613">
    <property type="entry name" value="Thiolase_CS"/>
</dbReference>
<dbReference type="InterPro" id="IPR020617">
    <property type="entry name" value="Thiolase_C"/>
</dbReference>
<dbReference type="AlphaFoldDB" id="A0A2V3A4F4"/>
<dbReference type="RefSeq" id="WP_110064733.1">
    <property type="nucleotide sequence ID" value="NZ_QGTW01000004.1"/>
</dbReference>
<evidence type="ECO:0000313" key="11">
    <source>
        <dbReference type="Proteomes" id="UP000247150"/>
    </source>
</evidence>
<comment type="similarity">
    <text evidence="1 7">Belongs to the thiolase-like superfamily. Thiolase family.</text>
</comment>
<dbReference type="PIRSF" id="PIRSF000429">
    <property type="entry name" value="Ac-CoA_Ac_transf"/>
    <property type="match status" value="1"/>
</dbReference>
<evidence type="ECO:0000313" key="10">
    <source>
        <dbReference type="EMBL" id="PWW29686.1"/>
    </source>
</evidence>
<gene>
    <name evidence="10" type="ORF">DFO73_104329</name>
</gene>
<evidence type="ECO:0000259" key="8">
    <source>
        <dbReference type="Pfam" id="PF00108"/>
    </source>
</evidence>
<reference evidence="10 11" key="1">
    <citation type="submission" date="2018-05" db="EMBL/GenBank/DDBJ databases">
        <title>Freshwater and sediment microbial communities from various areas in North America, analyzing microbe dynamics in response to fracking.</title>
        <authorList>
            <person name="Lamendella R."/>
        </authorList>
    </citation>
    <scope>NUCLEOTIDE SEQUENCE [LARGE SCALE GENOMIC DNA]</scope>
    <source>
        <strain evidence="10 11">15_TX</strain>
    </source>
</reference>
<name>A0A2V3A4F4_9BACI</name>
<dbReference type="OrthoDB" id="9764892at2"/>
<feature type="active site" description="Proton acceptor" evidence="6">
    <location>
        <position position="380"/>
    </location>
</feature>
<evidence type="ECO:0000256" key="6">
    <source>
        <dbReference type="PIRSR" id="PIRSR000429-1"/>
    </source>
</evidence>
<keyword evidence="4 7" id="KW-0012">Acyltransferase</keyword>
<evidence type="ECO:0000256" key="3">
    <source>
        <dbReference type="ARBA" id="ARBA00022679"/>
    </source>
</evidence>
<keyword evidence="3 7" id="KW-0808">Transferase</keyword>
<dbReference type="Gene3D" id="3.40.47.10">
    <property type="match status" value="2"/>
</dbReference>
<evidence type="ECO:0000256" key="7">
    <source>
        <dbReference type="RuleBase" id="RU003557"/>
    </source>
</evidence>
<dbReference type="GO" id="GO:0003985">
    <property type="term" value="F:acetyl-CoA C-acetyltransferase activity"/>
    <property type="evidence" value="ECO:0007669"/>
    <property type="project" value="UniProtKB-EC"/>
</dbReference>
<dbReference type="InterPro" id="IPR016039">
    <property type="entry name" value="Thiolase-like"/>
</dbReference>
<sequence>MIAIVNAFRTPIGRYGGSLAEIQPEDLLTTVMNNNLSSVGYGSEIIDEIIIGQTKQSAETPNIARVASLKAGFSEKVVGHTVHLQCGSGMQAIINGAMSILTGNAQAILAGGVENMSQAPYYFTGNRFGIKPGDLTLFDSNVRSQPCSQPESIYGKFSMGETAEWLAEKYKITRDEQDRFAYKSQEKAWRAIERQQFFDEIVPIGIQKRIGDVGLFAVDEHPRNTSLDKLSKLSPVFLENGTVTAGNSSGRNDGAAVLLLMAEERARELGVRPMAIIRSFALSGVSPREMGIGPVSATKKALDKAGLTLSDIDLIELNEAFAAQSLAVLKHWDVNLDKVNVNGGAIALGHPLGCSGARILVTLLHELDKTKLSYGLATLCVAGGQGIAMVVERWKEY</sequence>
<evidence type="ECO:0000256" key="4">
    <source>
        <dbReference type="ARBA" id="ARBA00023315"/>
    </source>
</evidence>
<dbReference type="FunFam" id="3.40.47.10:FF:000010">
    <property type="entry name" value="Acetyl-CoA acetyltransferase (Thiolase)"/>
    <property type="match status" value="1"/>
</dbReference>
<dbReference type="PANTHER" id="PTHR18919">
    <property type="entry name" value="ACETYL-COA C-ACYLTRANSFERASE"/>
    <property type="match status" value="1"/>
</dbReference>
<proteinExistence type="inferred from homology"/>